<feature type="transmembrane region" description="Helical" evidence="1">
    <location>
        <begin position="214"/>
        <end position="231"/>
    </location>
</feature>
<evidence type="ECO:0000256" key="1">
    <source>
        <dbReference type="SAM" id="Phobius"/>
    </source>
</evidence>
<sequence length="272" mass="30970">MAFVGWSAATYEEKTFTTLFYVILLFYPLAILTHEAFAIFLPMLLMIYLAKIKLNAKRGCIIMSLLSLSVVSFVLCLIFSGDKTQVIAIYNSLLPKYPVSTYGSIGWLMVPMQTAVKRVLLQINYSHYFRNYSLIILLSLLAFIPLLSQLKFIFKNKLSRLLFLLSLAGTILLCCIAIDWGRFIRIILVTLFILSLVAGALMNEEDKTTKSISMLFIALSLGFILIYALLWRIPNCCNYRPPISGFQSNNLLWSYPPYKKIIKAIIQTINKV</sequence>
<evidence type="ECO:0000313" key="2">
    <source>
        <dbReference type="EMBL" id="EHL32858.1"/>
    </source>
</evidence>
<dbReference type="HOGENOM" id="CLU_1022296_0_0_6"/>
<dbReference type="InParanoid" id="G9EIU0"/>
<dbReference type="Proteomes" id="UP000002770">
    <property type="component" value="Unassembled WGS sequence"/>
</dbReference>
<protein>
    <submittedName>
        <fullName evidence="2">Uncharacterized protein</fullName>
    </submittedName>
</protein>
<accession>G9EIU0</accession>
<feature type="transmembrane region" description="Helical" evidence="1">
    <location>
        <begin position="20"/>
        <end position="49"/>
    </location>
</feature>
<proteinExistence type="predicted"/>
<dbReference type="AlphaFoldDB" id="G9EIU0"/>
<dbReference type="STRING" id="658187.LDG_5096"/>
<feature type="transmembrane region" description="Helical" evidence="1">
    <location>
        <begin position="61"/>
        <end position="81"/>
    </location>
</feature>
<keyword evidence="3" id="KW-1185">Reference proteome</keyword>
<feature type="transmembrane region" description="Helical" evidence="1">
    <location>
        <begin position="132"/>
        <end position="154"/>
    </location>
</feature>
<keyword evidence="1" id="KW-0812">Transmembrane</keyword>
<feature type="transmembrane region" description="Helical" evidence="1">
    <location>
        <begin position="183"/>
        <end position="202"/>
    </location>
</feature>
<feature type="transmembrane region" description="Helical" evidence="1">
    <location>
        <begin position="160"/>
        <end position="178"/>
    </location>
</feature>
<keyword evidence="1" id="KW-1133">Transmembrane helix</keyword>
<evidence type="ECO:0000313" key="3">
    <source>
        <dbReference type="Proteomes" id="UP000002770"/>
    </source>
</evidence>
<dbReference type="RefSeq" id="WP_006869087.1">
    <property type="nucleotide sequence ID" value="NZ_JH413793.1"/>
</dbReference>
<keyword evidence="1" id="KW-0472">Membrane</keyword>
<dbReference type="EMBL" id="JH413793">
    <property type="protein sequence ID" value="EHL32858.1"/>
    <property type="molecule type" value="Genomic_DNA"/>
</dbReference>
<dbReference type="OrthoDB" id="7066290at2"/>
<organism evidence="2 3">
    <name type="scientific">Legionella drancourtii LLAP12</name>
    <dbReference type="NCBI Taxonomy" id="658187"/>
    <lineage>
        <taxon>Bacteria</taxon>
        <taxon>Pseudomonadati</taxon>
        <taxon>Pseudomonadota</taxon>
        <taxon>Gammaproteobacteria</taxon>
        <taxon>Legionellales</taxon>
        <taxon>Legionellaceae</taxon>
        <taxon>Legionella</taxon>
    </lineage>
</organism>
<gene>
    <name evidence="2" type="ORF">LDG_5096</name>
</gene>
<name>G9EIU0_9GAMM</name>
<reference evidence="2 3" key="1">
    <citation type="journal article" date="2011" name="BMC Genomics">
        <title>Insight into cross-talk between intra-amoebal pathogens.</title>
        <authorList>
            <person name="Gimenez G."/>
            <person name="Bertelli C."/>
            <person name="Moliner C."/>
            <person name="Robert C."/>
            <person name="Raoult D."/>
            <person name="Fournier P.E."/>
            <person name="Greub G."/>
        </authorList>
    </citation>
    <scope>NUCLEOTIDE SEQUENCE [LARGE SCALE GENOMIC DNA]</scope>
    <source>
        <strain evidence="2 3">LLAP12</strain>
    </source>
</reference>